<dbReference type="GeneID" id="19199015"/>
<dbReference type="Proteomes" id="UP000053558">
    <property type="component" value="Unassembled WGS sequence"/>
</dbReference>
<dbReference type="KEGG" id="cput:CONPUDRAFT_113501"/>
<dbReference type="InterPro" id="IPR016024">
    <property type="entry name" value="ARM-type_fold"/>
</dbReference>
<dbReference type="AlphaFoldDB" id="R7SE86"/>
<accession>R7SE86</accession>
<dbReference type="SUPFAM" id="SSF48371">
    <property type="entry name" value="ARM repeat"/>
    <property type="match status" value="1"/>
</dbReference>
<sequence length="668" mass="74762">MEESYPFHVVSVLRSSDPERTQSLRRTFARIVDPHEDAEYVRQWTSAIHHQISADVGNSLEGDPNSTSFNAFARSALNAGLVPTMMKIARQEWRGRNVPRARHISQYRALQGLCILMRVGNETERRDMLDDMLKEDVLSVCIQFMKHHLCVMRQLAVNALHSLCQVSLGKKVSSSTAAAIIESACLYVLQGPDHVVDQLLSPFTAWQGIMFSETEQRLIDVRVTRQTAPRYYAVVQDAAVQVVHSLLFTSPPRSSEFCYDIMKQRPQILDLLLDCAISDRPTCFPESGVTSVACESLTLLFRWPSHTVPGVASPIDKAFKTRDWKAMSQAMSVLTSRPNWAESLIEVWMRLEEEDVSAIKRKFSRQNEMDWDRVEGTEKQAYGKLIKNRGICRVSVLRLIATLTHAAASCGITNAQIESFLHVAYLGCQKGGKYLEDCKTEEEFINSCDYEQDVFRSSVAEYAGPDLPTEPIKSPVVIASQRVLGPTTLVRLLTVLAQRNAIDLIQTFRKPPTGLSSSTSLERIQQITHPVVIRRIIRLSHVRMAERMDRGRIRARDRSVPDETSFACAIFMSVAELAAALVALDEHTYGVYSAEVRGARKQLVIALGNASQMAYNIGHYKRALHFASDAVAAAENIPAEEGLDPNVGVKNKGRIAQANAALQRHRQL</sequence>
<dbReference type="RefSeq" id="XP_007775497.1">
    <property type="nucleotide sequence ID" value="XM_007777307.1"/>
</dbReference>
<reference evidence="2" key="1">
    <citation type="journal article" date="2012" name="Science">
        <title>The Paleozoic origin of enzymatic lignin decomposition reconstructed from 31 fungal genomes.</title>
        <authorList>
            <person name="Floudas D."/>
            <person name="Binder M."/>
            <person name="Riley R."/>
            <person name="Barry K."/>
            <person name="Blanchette R.A."/>
            <person name="Henrissat B."/>
            <person name="Martinez A.T."/>
            <person name="Otillar R."/>
            <person name="Spatafora J.W."/>
            <person name="Yadav J.S."/>
            <person name="Aerts A."/>
            <person name="Benoit I."/>
            <person name="Boyd A."/>
            <person name="Carlson A."/>
            <person name="Copeland A."/>
            <person name="Coutinho P.M."/>
            <person name="de Vries R.P."/>
            <person name="Ferreira P."/>
            <person name="Findley K."/>
            <person name="Foster B."/>
            <person name="Gaskell J."/>
            <person name="Glotzer D."/>
            <person name="Gorecki P."/>
            <person name="Heitman J."/>
            <person name="Hesse C."/>
            <person name="Hori C."/>
            <person name="Igarashi K."/>
            <person name="Jurgens J.A."/>
            <person name="Kallen N."/>
            <person name="Kersten P."/>
            <person name="Kohler A."/>
            <person name="Kuees U."/>
            <person name="Kumar T.K.A."/>
            <person name="Kuo A."/>
            <person name="LaButti K."/>
            <person name="Larrondo L.F."/>
            <person name="Lindquist E."/>
            <person name="Ling A."/>
            <person name="Lombard V."/>
            <person name="Lucas S."/>
            <person name="Lundell T."/>
            <person name="Martin R."/>
            <person name="McLaughlin D.J."/>
            <person name="Morgenstern I."/>
            <person name="Morin E."/>
            <person name="Murat C."/>
            <person name="Nagy L.G."/>
            <person name="Nolan M."/>
            <person name="Ohm R.A."/>
            <person name="Patyshakuliyeva A."/>
            <person name="Rokas A."/>
            <person name="Ruiz-Duenas F.J."/>
            <person name="Sabat G."/>
            <person name="Salamov A."/>
            <person name="Samejima M."/>
            <person name="Schmutz J."/>
            <person name="Slot J.C."/>
            <person name="St John F."/>
            <person name="Stenlid J."/>
            <person name="Sun H."/>
            <person name="Sun S."/>
            <person name="Syed K."/>
            <person name="Tsang A."/>
            <person name="Wiebenga A."/>
            <person name="Young D."/>
            <person name="Pisabarro A."/>
            <person name="Eastwood D.C."/>
            <person name="Martin F."/>
            <person name="Cullen D."/>
            <person name="Grigoriev I.V."/>
            <person name="Hibbett D.S."/>
        </authorList>
    </citation>
    <scope>NUCLEOTIDE SEQUENCE [LARGE SCALE GENOMIC DNA]</scope>
    <source>
        <strain evidence="2">RWD-64-598 SS2</strain>
    </source>
</reference>
<evidence type="ECO:0000313" key="1">
    <source>
        <dbReference type="EMBL" id="EIW74491.1"/>
    </source>
</evidence>
<proteinExistence type="predicted"/>
<organism evidence="1 2">
    <name type="scientific">Coniophora puteana (strain RWD-64-598)</name>
    <name type="common">Brown rot fungus</name>
    <dbReference type="NCBI Taxonomy" id="741705"/>
    <lineage>
        <taxon>Eukaryota</taxon>
        <taxon>Fungi</taxon>
        <taxon>Dikarya</taxon>
        <taxon>Basidiomycota</taxon>
        <taxon>Agaricomycotina</taxon>
        <taxon>Agaricomycetes</taxon>
        <taxon>Agaricomycetidae</taxon>
        <taxon>Boletales</taxon>
        <taxon>Coniophorineae</taxon>
        <taxon>Coniophoraceae</taxon>
        <taxon>Coniophora</taxon>
    </lineage>
</organism>
<protein>
    <submittedName>
        <fullName evidence="1">Uncharacterized protein</fullName>
    </submittedName>
</protein>
<name>R7SE86_CONPW</name>
<evidence type="ECO:0000313" key="2">
    <source>
        <dbReference type="Proteomes" id="UP000053558"/>
    </source>
</evidence>
<dbReference type="OrthoDB" id="2932645at2759"/>
<gene>
    <name evidence="1" type="ORF">CONPUDRAFT_113501</name>
</gene>
<keyword evidence="2" id="KW-1185">Reference proteome</keyword>
<dbReference type="EMBL" id="JH711592">
    <property type="protein sequence ID" value="EIW74491.1"/>
    <property type="molecule type" value="Genomic_DNA"/>
</dbReference>